<dbReference type="Proteomes" id="UP000652761">
    <property type="component" value="Unassembled WGS sequence"/>
</dbReference>
<keyword evidence="3" id="KW-1185">Reference proteome</keyword>
<feature type="region of interest" description="Disordered" evidence="1">
    <location>
        <begin position="57"/>
        <end position="136"/>
    </location>
</feature>
<dbReference type="AlphaFoldDB" id="A0A843UVQ5"/>
<evidence type="ECO:0000256" key="1">
    <source>
        <dbReference type="SAM" id="MobiDB-lite"/>
    </source>
</evidence>
<feature type="compositionally biased region" description="Low complexity" evidence="1">
    <location>
        <begin position="20"/>
        <end position="45"/>
    </location>
</feature>
<feature type="non-terminal residue" evidence="2">
    <location>
        <position position="1"/>
    </location>
</feature>
<organism evidence="2 3">
    <name type="scientific">Colocasia esculenta</name>
    <name type="common">Wild taro</name>
    <name type="synonym">Arum esculentum</name>
    <dbReference type="NCBI Taxonomy" id="4460"/>
    <lineage>
        <taxon>Eukaryota</taxon>
        <taxon>Viridiplantae</taxon>
        <taxon>Streptophyta</taxon>
        <taxon>Embryophyta</taxon>
        <taxon>Tracheophyta</taxon>
        <taxon>Spermatophyta</taxon>
        <taxon>Magnoliopsida</taxon>
        <taxon>Liliopsida</taxon>
        <taxon>Araceae</taxon>
        <taxon>Aroideae</taxon>
        <taxon>Colocasieae</taxon>
        <taxon>Colocasia</taxon>
    </lineage>
</organism>
<evidence type="ECO:0000313" key="3">
    <source>
        <dbReference type="Proteomes" id="UP000652761"/>
    </source>
</evidence>
<gene>
    <name evidence="2" type="ORF">Taro_020195</name>
</gene>
<sequence length="219" mass="24110">MRGKIFFFLNSPSAAARPHSTAPAGSPSSSSATTTSPSGTSGAAASLPSLFPFLPAWPPPTSTASGSTVPASSPTPSSPDSTVSVPFAPSSLPIPWQQRRRWRRSPSLRPDPTSAATRMEAEPSPSTSTSAATRMEPFDLRLLDGPLWWRRRNPRMHSNLSIRRGEPRRWRRRPLRLPPSQLPRCRQCRRRAHPLRPEVQRKVVLASQMRRTGILTANP</sequence>
<accession>A0A843UVQ5</accession>
<evidence type="ECO:0000313" key="2">
    <source>
        <dbReference type="EMBL" id="MQL87631.1"/>
    </source>
</evidence>
<reference evidence="2" key="1">
    <citation type="submission" date="2017-07" db="EMBL/GenBank/DDBJ databases">
        <title>Taro Niue Genome Assembly and Annotation.</title>
        <authorList>
            <person name="Atibalentja N."/>
            <person name="Keating K."/>
            <person name="Fields C.J."/>
        </authorList>
    </citation>
    <scope>NUCLEOTIDE SEQUENCE</scope>
    <source>
        <strain evidence="2">Niue_2</strain>
        <tissue evidence="2">Leaf</tissue>
    </source>
</reference>
<proteinExistence type="predicted"/>
<comment type="caution">
    <text evidence="2">The sequence shown here is derived from an EMBL/GenBank/DDBJ whole genome shotgun (WGS) entry which is preliminary data.</text>
</comment>
<feature type="compositionally biased region" description="Low complexity" evidence="1">
    <location>
        <begin position="62"/>
        <end position="86"/>
    </location>
</feature>
<protein>
    <submittedName>
        <fullName evidence="2">Uncharacterized protein</fullName>
    </submittedName>
</protein>
<feature type="region of interest" description="Disordered" evidence="1">
    <location>
        <begin position="14"/>
        <end position="45"/>
    </location>
</feature>
<name>A0A843UVQ5_COLES</name>
<feature type="compositionally biased region" description="Low complexity" evidence="1">
    <location>
        <begin position="122"/>
        <end position="133"/>
    </location>
</feature>
<dbReference type="EMBL" id="NMUH01000992">
    <property type="protein sequence ID" value="MQL87631.1"/>
    <property type="molecule type" value="Genomic_DNA"/>
</dbReference>